<dbReference type="GO" id="GO:0045292">
    <property type="term" value="P:mRNA cis splicing, via spliceosome"/>
    <property type="evidence" value="ECO:0007669"/>
    <property type="project" value="TreeGrafter"/>
</dbReference>
<comment type="caution">
    <text evidence="6">The sequence shown here is derived from an EMBL/GenBank/DDBJ whole genome shotgun (WGS) entry which is preliminary data.</text>
</comment>
<protein>
    <submittedName>
        <fullName evidence="6">Regulator of volume decrease after cellular swelling-domain-containing protein</fullName>
    </submittedName>
</protein>
<dbReference type="Pfam" id="PF03517">
    <property type="entry name" value="Voldacs"/>
    <property type="match status" value="1"/>
</dbReference>
<evidence type="ECO:0000313" key="7">
    <source>
        <dbReference type="Proteomes" id="UP001209540"/>
    </source>
</evidence>
<evidence type="ECO:0000256" key="2">
    <source>
        <dbReference type="ARBA" id="ARBA00004496"/>
    </source>
</evidence>
<dbReference type="GO" id="GO:0034715">
    <property type="term" value="C:pICln-Sm protein complex"/>
    <property type="evidence" value="ECO:0007669"/>
    <property type="project" value="TreeGrafter"/>
</dbReference>
<evidence type="ECO:0000256" key="3">
    <source>
        <dbReference type="ARBA" id="ARBA00022490"/>
    </source>
</evidence>
<feature type="compositionally biased region" description="Low complexity" evidence="5">
    <location>
        <begin position="184"/>
        <end position="195"/>
    </location>
</feature>
<gene>
    <name evidence="6" type="ORF">BDA99DRAFT_6227</name>
</gene>
<evidence type="ECO:0000256" key="5">
    <source>
        <dbReference type="SAM" id="MobiDB-lite"/>
    </source>
</evidence>
<feature type="region of interest" description="Disordered" evidence="5">
    <location>
        <begin position="176"/>
        <end position="204"/>
    </location>
</feature>
<reference evidence="6" key="2">
    <citation type="submission" date="2023-02" db="EMBL/GenBank/DDBJ databases">
        <authorList>
            <consortium name="DOE Joint Genome Institute"/>
            <person name="Mondo S.J."/>
            <person name="Chang Y."/>
            <person name="Wang Y."/>
            <person name="Ahrendt S."/>
            <person name="Andreopoulos W."/>
            <person name="Barry K."/>
            <person name="Beard J."/>
            <person name="Benny G.L."/>
            <person name="Blankenship S."/>
            <person name="Bonito G."/>
            <person name="Cuomo C."/>
            <person name="Desiro A."/>
            <person name="Gervers K.A."/>
            <person name="Hundley H."/>
            <person name="Kuo A."/>
            <person name="LaButti K."/>
            <person name="Lang B.F."/>
            <person name="Lipzen A."/>
            <person name="O'Donnell K."/>
            <person name="Pangilinan J."/>
            <person name="Reynolds N."/>
            <person name="Sandor L."/>
            <person name="Smith M.W."/>
            <person name="Tsang A."/>
            <person name="Grigoriev I.V."/>
            <person name="Stajich J.E."/>
            <person name="Spatafora J.W."/>
        </authorList>
    </citation>
    <scope>NUCLEOTIDE SEQUENCE</scope>
    <source>
        <strain evidence="6">RSA 2281</strain>
    </source>
</reference>
<dbReference type="GO" id="GO:0005829">
    <property type="term" value="C:cytosol"/>
    <property type="evidence" value="ECO:0007669"/>
    <property type="project" value="TreeGrafter"/>
</dbReference>
<organism evidence="6 7">
    <name type="scientific">Phascolomyces articulosus</name>
    <dbReference type="NCBI Taxonomy" id="60185"/>
    <lineage>
        <taxon>Eukaryota</taxon>
        <taxon>Fungi</taxon>
        <taxon>Fungi incertae sedis</taxon>
        <taxon>Mucoromycota</taxon>
        <taxon>Mucoromycotina</taxon>
        <taxon>Mucoromycetes</taxon>
        <taxon>Mucorales</taxon>
        <taxon>Lichtheimiaceae</taxon>
        <taxon>Phascolomyces</taxon>
    </lineage>
</organism>
<accession>A0AAD5KR55</accession>
<dbReference type="GO" id="GO:0000387">
    <property type="term" value="P:spliceosomal snRNP assembly"/>
    <property type="evidence" value="ECO:0007669"/>
    <property type="project" value="TreeGrafter"/>
</dbReference>
<dbReference type="GO" id="GO:0005681">
    <property type="term" value="C:spliceosomal complex"/>
    <property type="evidence" value="ECO:0007669"/>
    <property type="project" value="TreeGrafter"/>
</dbReference>
<dbReference type="AlphaFoldDB" id="A0AAD5KR55"/>
<evidence type="ECO:0000256" key="1">
    <source>
        <dbReference type="ARBA" id="ARBA00004123"/>
    </source>
</evidence>
<dbReference type="InterPro" id="IPR011993">
    <property type="entry name" value="PH-like_dom_sf"/>
</dbReference>
<name>A0AAD5KR55_9FUNG</name>
<dbReference type="EMBL" id="JAIXMP010000001">
    <property type="protein sequence ID" value="KAI9278425.1"/>
    <property type="molecule type" value="Genomic_DNA"/>
</dbReference>
<evidence type="ECO:0000313" key="6">
    <source>
        <dbReference type="EMBL" id="KAI9278425.1"/>
    </source>
</evidence>
<dbReference type="PANTHER" id="PTHR21399">
    <property type="entry name" value="CHLORIDE CONDUCTANCE REGULATORY PROTEIN ICLN"/>
    <property type="match status" value="1"/>
</dbReference>
<evidence type="ECO:0000256" key="4">
    <source>
        <dbReference type="ARBA" id="ARBA00023242"/>
    </source>
</evidence>
<proteinExistence type="predicted"/>
<sequence length="204" mass="22880">MTVTLLSSPPDLSDQAVRHTQRSTDLQILPPLAGVDGPIQGELNICESQVYFYSESAGSGIAVEYPDIIIHAISRQDGRPSIYCQLEAGRFFPNQQLPEDEEEREDTVTELKFMPQDPGALEAIYMAMSTCAALHPDEDFLAEQKALEEENDFFADPSDESELNDIQQAALRHLESVFVPPPQQQQEEQQQQQQQNGTTEQDKQ</sequence>
<dbReference type="Gene3D" id="2.30.29.30">
    <property type="entry name" value="Pleckstrin-homology domain (PH domain)/Phosphotyrosine-binding domain (PTB)"/>
    <property type="match status" value="1"/>
</dbReference>
<dbReference type="Proteomes" id="UP001209540">
    <property type="component" value="Unassembled WGS sequence"/>
</dbReference>
<keyword evidence="4" id="KW-0539">Nucleus</keyword>
<keyword evidence="7" id="KW-1185">Reference proteome</keyword>
<comment type="subcellular location">
    <subcellularLocation>
        <location evidence="2">Cytoplasm</location>
    </subcellularLocation>
    <subcellularLocation>
        <location evidence="1">Nucleus</location>
    </subcellularLocation>
</comment>
<dbReference type="PANTHER" id="PTHR21399:SF0">
    <property type="entry name" value="METHYLOSOME SUBUNIT PICLN"/>
    <property type="match status" value="1"/>
</dbReference>
<keyword evidence="3" id="KW-0963">Cytoplasm</keyword>
<reference evidence="6" key="1">
    <citation type="journal article" date="2022" name="IScience">
        <title>Evolution of zygomycete secretomes and the origins of terrestrial fungal ecologies.</title>
        <authorList>
            <person name="Chang Y."/>
            <person name="Wang Y."/>
            <person name="Mondo S."/>
            <person name="Ahrendt S."/>
            <person name="Andreopoulos W."/>
            <person name="Barry K."/>
            <person name="Beard J."/>
            <person name="Benny G.L."/>
            <person name="Blankenship S."/>
            <person name="Bonito G."/>
            <person name="Cuomo C."/>
            <person name="Desiro A."/>
            <person name="Gervers K.A."/>
            <person name="Hundley H."/>
            <person name="Kuo A."/>
            <person name="LaButti K."/>
            <person name="Lang B.F."/>
            <person name="Lipzen A."/>
            <person name="O'Donnell K."/>
            <person name="Pangilinan J."/>
            <person name="Reynolds N."/>
            <person name="Sandor L."/>
            <person name="Smith M.E."/>
            <person name="Tsang A."/>
            <person name="Grigoriev I.V."/>
            <person name="Stajich J.E."/>
            <person name="Spatafora J.W."/>
        </authorList>
    </citation>
    <scope>NUCLEOTIDE SEQUENCE</scope>
    <source>
        <strain evidence="6">RSA 2281</strain>
    </source>
</reference>
<dbReference type="InterPro" id="IPR039924">
    <property type="entry name" value="ICln/Lot5/Saf5"/>
</dbReference>